<evidence type="ECO:0000313" key="7">
    <source>
        <dbReference type="Proteomes" id="UP000694402"/>
    </source>
</evidence>
<dbReference type="PANTHER" id="PTHR22775:SF48">
    <property type="entry name" value="SORTING NEXIN-25"/>
    <property type="match status" value="1"/>
</dbReference>
<evidence type="ECO:0000256" key="1">
    <source>
        <dbReference type="ARBA" id="ARBA00010883"/>
    </source>
</evidence>
<evidence type="ECO:0000259" key="5">
    <source>
        <dbReference type="Pfam" id="PF08628"/>
    </source>
</evidence>
<feature type="region of interest" description="Disordered" evidence="2">
    <location>
        <begin position="325"/>
        <end position="360"/>
    </location>
</feature>
<evidence type="ECO:0000313" key="6">
    <source>
        <dbReference type="Ensembl" id="ENSOTSP00005156829.1"/>
    </source>
</evidence>
<dbReference type="InterPro" id="IPR003114">
    <property type="entry name" value="Phox_assoc"/>
</dbReference>
<dbReference type="Gene3D" id="1.10.10.250">
    <property type="entry name" value="Ribosomal protein L11, C-terminal domain"/>
    <property type="match status" value="1"/>
</dbReference>
<feature type="domain" description="Sorting nexin C-terminal" evidence="5">
    <location>
        <begin position="747"/>
        <end position="809"/>
    </location>
</feature>
<proteinExistence type="inferred from homology"/>
<dbReference type="GeneTree" id="ENSGT00940000166047"/>
<reference evidence="7" key="1">
    <citation type="journal article" date="2018" name="PLoS ONE">
        <title>Chinook salmon (Oncorhynchus tshawytscha) genome and transcriptome.</title>
        <authorList>
            <person name="Christensen K.A."/>
            <person name="Leong J.S."/>
            <person name="Sakhrani D."/>
            <person name="Biagi C.A."/>
            <person name="Minkley D.R."/>
            <person name="Withler R.E."/>
            <person name="Rondeau E.B."/>
            <person name="Koop B.F."/>
            <person name="Devlin R.H."/>
        </authorList>
    </citation>
    <scope>NUCLEOTIDE SEQUENCE [LARGE SCALE GENOMIC DNA]</scope>
</reference>
<evidence type="ECO:0000256" key="2">
    <source>
        <dbReference type="SAM" id="MobiDB-lite"/>
    </source>
</evidence>
<feature type="domain" description="PXA" evidence="4">
    <location>
        <begin position="90"/>
        <end position="238"/>
    </location>
</feature>
<accession>A0AAZ3SUY9</accession>
<dbReference type="Ensembl" id="ENSOTST00005157236.1">
    <property type="protein sequence ID" value="ENSOTSP00005156829.1"/>
    <property type="gene ID" value="ENSOTSG00005052575.1"/>
</dbReference>
<feature type="compositionally biased region" description="Basic and acidic residues" evidence="2">
    <location>
        <begin position="867"/>
        <end position="891"/>
    </location>
</feature>
<dbReference type="InterPro" id="IPR036769">
    <property type="entry name" value="Ribosomal_uL11_C_sf"/>
</dbReference>
<gene>
    <name evidence="6" type="primary">LOC112256203</name>
</gene>
<name>A0AAZ3SUY9_ONCTS</name>
<dbReference type="InterPro" id="IPR020783">
    <property type="entry name" value="Ribosomal_uL11_C"/>
</dbReference>
<dbReference type="InterPro" id="IPR013937">
    <property type="entry name" value="Sorting_nexin_C"/>
</dbReference>
<protein>
    <submittedName>
        <fullName evidence="6">Si:rp71-46j2.7</fullName>
    </submittedName>
</protein>
<dbReference type="Pfam" id="PF02194">
    <property type="entry name" value="PXA"/>
    <property type="match status" value="1"/>
</dbReference>
<feature type="region of interest" description="Disordered" evidence="2">
    <location>
        <begin position="684"/>
        <end position="703"/>
    </location>
</feature>
<dbReference type="Pfam" id="PF08628">
    <property type="entry name" value="Nexin_C"/>
    <property type="match status" value="1"/>
</dbReference>
<comment type="similarity">
    <text evidence="1">Belongs to the sorting nexin family.</text>
</comment>
<dbReference type="Pfam" id="PF00298">
    <property type="entry name" value="Ribosomal_L11"/>
    <property type="match status" value="1"/>
</dbReference>
<reference evidence="6" key="3">
    <citation type="submission" date="2025-09" db="UniProtKB">
        <authorList>
            <consortium name="Ensembl"/>
        </authorList>
    </citation>
    <scope>IDENTIFICATION</scope>
</reference>
<reference evidence="6" key="2">
    <citation type="submission" date="2025-08" db="UniProtKB">
        <authorList>
            <consortium name="Ensembl"/>
        </authorList>
    </citation>
    <scope>IDENTIFICATION</scope>
</reference>
<feature type="region of interest" description="Disordered" evidence="2">
    <location>
        <begin position="867"/>
        <end position="897"/>
    </location>
</feature>
<dbReference type="Proteomes" id="UP000694402">
    <property type="component" value="Unassembled WGS sequence"/>
</dbReference>
<dbReference type="SUPFAM" id="SSF46906">
    <property type="entry name" value="Ribosomal protein L11, C-terminal domain"/>
    <property type="match status" value="1"/>
</dbReference>
<feature type="region of interest" description="Disordered" evidence="2">
    <location>
        <begin position="251"/>
        <end position="291"/>
    </location>
</feature>
<organism evidence="6 7">
    <name type="scientific">Oncorhynchus tshawytscha</name>
    <name type="common">Chinook salmon</name>
    <name type="synonym">Salmo tshawytscha</name>
    <dbReference type="NCBI Taxonomy" id="74940"/>
    <lineage>
        <taxon>Eukaryota</taxon>
        <taxon>Metazoa</taxon>
        <taxon>Chordata</taxon>
        <taxon>Craniata</taxon>
        <taxon>Vertebrata</taxon>
        <taxon>Euteleostomi</taxon>
        <taxon>Actinopterygii</taxon>
        <taxon>Neopterygii</taxon>
        <taxon>Teleostei</taxon>
        <taxon>Protacanthopterygii</taxon>
        <taxon>Salmoniformes</taxon>
        <taxon>Salmonidae</taxon>
        <taxon>Salmoninae</taxon>
        <taxon>Oncorhynchus</taxon>
    </lineage>
</organism>
<dbReference type="GO" id="GO:0035091">
    <property type="term" value="F:phosphatidylinositol binding"/>
    <property type="evidence" value="ECO:0007669"/>
    <property type="project" value="TreeGrafter"/>
</dbReference>
<dbReference type="GO" id="GO:0005840">
    <property type="term" value="C:ribosome"/>
    <property type="evidence" value="ECO:0007669"/>
    <property type="project" value="InterPro"/>
</dbReference>
<dbReference type="GO" id="GO:0003735">
    <property type="term" value="F:structural constituent of ribosome"/>
    <property type="evidence" value="ECO:0007669"/>
    <property type="project" value="InterPro"/>
</dbReference>
<evidence type="ECO:0000259" key="4">
    <source>
        <dbReference type="Pfam" id="PF02194"/>
    </source>
</evidence>
<feature type="region of interest" description="Disordered" evidence="2">
    <location>
        <begin position="518"/>
        <end position="557"/>
    </location>
</feature>
<dbReference type="PANTHER" id="PTHR22775">
    <property type="entry name" value="SORTING NEXIN"/>
    <property type="match status" value="1"/>
</dbReference>
<dbReference type="GO" id="GO:0006412">
    <property type="term" value="P:translation"/>
    <property type="evidence" value="ECO:0007669"/>
    <property type="project" value="InterPro"/>
</dbReference>
<feature type="compositionally biased region" description="Polar residues" evidence="2">
    <location>
        <begin position="264"/>
        <end position="274"/>
    </location>
</feature>
<dbReference type="AlphaFoldDB" id="A0AAZ3SUY9"/>
<keyword evidence="7" id="KW-1185">Reference proteome</keyword>
<feature type="domain" description="Large ribosomal subunit protein uL11 C-terminal" evidence="3">
    <location>
        <begin position="947"/>
        <end position="989"/>
    </location>
</feature>
<sequence>MYLLRFSIAIILGFVWYLFDRGQLAAQIALCLLFWQSTPNILIKTRRESGTQTDDVAEEHLFQETTNHLGCDVTDTTSTKAETSQETQFPHVKRSLQQVFDCAYAQLVLPWYSVPEPCDSQLLHQVLWKEFDQVIDQVISRGKDFDVCAASVGCIRILTQHLHNAKQSHRKPLFRSRGEEVEVLRVFSEALVRNLLPQSLWGLAVSHCALNEIVALKVLDLLVRWLSDPDNLNQLVVSQLDGATRKSSVAELCESHSDRASPASLESQASGATQEETEDAQTSYSKSKKKANKLKEGWSKFLDKMRLKNAKREKMKKREQVLVVTAMSIQGRPSNKTEGSSHEGSIRNQQDSDSEDSDLESYWNSVQEDMMEFNLSYELWRVGHWAVSVPCVERENEELCFTVHLEERDNPENLHWNVRKTQTDIIHFRNLWQDSATLPSLSVLEESTEVNISEDFKEAKKSIKHFLQELVSDDLVGHTQPVFQFLCPLDKLLVEEDHVGEVWGLFSGLAYFLTPGQEEDEDKHNSLGRGPKPDDSNTTEAADPTATENLDGDTRDDLARGPCIIISQCDEDSPPEPSSIECCRDDETEPIEKSDILVNADKTEESENPITSHLKMAIKRLSRSEECLAQTKSDTPEDQTDSFCRLRRSSENGSLQFDLAGSPTHPFGGKSNKKEKLTFKMSGGMPKSKGNEMGSQPKLEDSPCLKKEQSSWEQMEAAKALFDLLKAISGNSILLNIFDAILKPVMPILKKKVNSFLNNMNPTEAQIASYIDNLREKQWPGGLPEVTCPIPHRSSEEKHETKDRAHHLINARYSNYLILKKTDMESAFKLFQDCEENKKLVYMLLSFLLRELLPGEDALNTAFHTERDVQDLQGREEGGHGGRDPGHREVRTGGSRTPSWVLSWDRRASLLASSARTSTRRQKSSRKGIPLPIQIHVKAMRQPGGCLWRAVYEIAQVKAQDEAFKMQNASLETVVKSIIGLARSLGVEIINDLSAEELNTFLKERLRAEAAAEAESVKKK</sequence>
<evidence type="ECO:0000259" key="3">
    <source>
        <dbReference type="Pfam" id="PF00298"/>
    </source>
</evidence>
<feature type="region of interest" description="Disordered" evidence="2">
    <location>
        <begin position="655"/>
        <end position="674"/>
    </location>
</feature>
<dbReference type="GO" id="GO:0005768">
    <property type="term" value="C:endosome"/>
    <property type="evidence" value="ECO:0007669"/>
    <property type="project" value="TreeGrafter"/>
</dbReference>
<feature type="compositionally biased region" description="Polar residues" evidence="2">
    <location>
        <begin position="327"/>
        <end position="338"/>
    </location>
</feature>